<dbReference type="Proteomes" id="UP000027180">
    <property type="component" value="Plasmid pRetIE4771a"/>
</dbReference>
<reference evidence="1 2" key="1">
    <citation type="submission" date="2013-12" db="EMBL/GenBank/DDBJ databases">
        <title>Complete genome sequence of Rhizobium etli bv. mimosae IE4771.</title>
        <authorList>
            <person name="Bustos P."/>
            <person name="Santamaria R.I."/>
            <person name="Lozano L."/>
            <person name="Ormeno-Orrillo E."/>
            <person name="Rogel M.A."/>
            <person name="Romero D."/>
            <person name="Cevallos M.A."/>
            <person name="Martinez-Romero E."/>
            <person name="Gonzalez V."/>
        </authorList>
    </citation>
    <scope>NUCLEOTIDE SEQUENCE [LARGE SCALE GENOMIC DNA]</scope>
    <source>
        <strain evidence="1 2">IE4771</strain>
        <plasmid evidence="2">Plasmid pRetIE4771a</plasmid>
    </source>
</reference>
<accession>A0A060IBZ3</accession>
<organism evidence="1 2">
    <name type="scientific">Rhizobium etli bv. mimosae str. IE4771</name>
    <dbReference type="NCBI Taxonomy" id="1432050"/>
    <lineage>
        <taxon>Bacteria</taxon>
        <taxon>Pseudomonadati</taxon>
        <taxon>Pseudomonadota</taxon>
        <taxon>Alphaproteobacteria</taxon>
        <taxon>Hyphomicrobiales</taxon>
        <taxon>Rhizobiaceae</taxon>
        <taxon>Rhizobium/Agrobacterium group</taxon>
        <taxon>Rhizobium</taxon>
    </lineage>
</organism>
<evidence type="ECO:0000313" key="1">
    <source>
        <dbReference type="EMBL" id="AIC29575.1"/>
    </source>
</evidence>
<dbReference type="AlphaFoldDB" id="A0A060IBZ3"/>
<dbReference type="HOGENOM" id="CLU_1320050_0_0_5"/>
<gene>
    <name evidence="1" type="ORF">IE4771_PA00069</name>
</gene>
<geneLocation type="plasmid" evidence="1 2">
    <name>pRetIE4771a</name>
</geneLocation>
<proteinExistence type="predicted"/>
<keyword evidence="1" id="KW-0614">Plasmid</keyword>
<dbReference type="EMBL" id="CP006987">
    <property type="protein sequence ID" value="AIC29575.1"/>
    <property type="molecule type" value="Genomic_DNA"/>
</dbReference>
<dbReference type="KEGG" id="rei:IE4771_PA00069"/>
<sequence length="208" mass="21931">MSASSPSLTMPSSTTVLLGGAHAPALHASWTEVQFPVLLRPIRQGECRQRGSRPQMTACLAAKAAKSIALMNLIGLWKARMKDLGSAKSISKDEFATVNFRAKWGAQDTFVVTSVPATAFQSIRVRLNKFSLGACVIELCDLASLDASGPTIRQMPPARFARGGDGGGCPSYGRKASFSHHGGGVVRGNDIEFATGREATCSSAHPPS</sequence>
<evidence type="ECO:0000313" key="2">
    <source>
        <dbReference type="Proteomes" id="UP000027180"/>
    </source>
</evidence>
<protein>
    <submittedName>
        <fullName evidence="1">Uncharacterized protein</fullName>
    </submittedName>
</protein>
<name>A0A060IBZ3_RHIET</name>